<dbReference type="InterPro" id="IPR000212">
    <property type="entry name" value="DNA_helicase_UvrD/REP"/>
</dbReference>
<dbReference type="GO" id="GO:0003677">
    <property type="term" value="F:DNA binding"/>
    <property type="evidence" value="ECO:0007669"/>
    <property type="project" value="UniProtKB-KW"/>
</dbReference>
<name>A0A841Q2V3_9BACI</name>
<dbReference type="GO" id="GO:0005829">
    <property type="term" value="C:cytosol"/>
    <property type="evidence" value="ECO:0007669"/>
    <property type="project" value="TreeGrafter"/>
</dbReference>
<dbReference type="PROSITE" id="PS51198">
    <property type="entry name" value="UVRD_HELICASE_ATP_BIND"/>
    <property type="match status" value="1"/>
</dbReference>
<proteinExistence type="inferred from homology"/>
<dbReference type="InterPro" id="IPR027785">
    <property type="entry name" value="UvrD-like_helicase_C"/>
</dbReference>
<keyword evidence="4 10" id="KW-0347">Helicase</keyword>
<dbReference type="Pfam" id="PF13538">
    <property type="entry name" value="UvrD_C_2"/>
    <property type="match status" value="1"/>
</dbReference>
<comment type="catalytic activity">
    <reaction evidence="9">
        <text>ATP + H2O = ADP + phosphate + H(+)</text>
        <dbReference type="Rhea" id="RHEA:13065"/>
        <dbReference type="ChEBI" id="CHEBI:15377"/>
        <dbReference type="ChEBI" id="CHEBI:15378"/>
        <dbReference type="ChEBI" id="CHEBI:30616"/>
        <dbReference type="ChEBI" id="CHEBI:43474"/>
        <dbReference type="ChEBI" id="CHEBI:456216"/>
        <dbReference type="EC" id="5.6.2.4"/>
    </reaction>
</comment>
<evidence type="ECO:0000256" key="8">
    <source>
        <dbReference type="ARBA" id="ARBA00034808"/>
    </source>
</evidence>
<feature type="binding site" evidence="10">
    <location>
        <begin position="226"/>
        <end position="233"/>
    </location>
    <ligand>
        <name>ATP</name>
        <dbReference type="ChEBI" id="CHEBI:30616"/>
    </ligand>
</feature>
<dbReference type="PANTHER" id="PTHR11070:SF17">
    <property type="entry name" value="DNA HELICASE IV"/>
    <property type="match status" value="1"/>
</dbReference>
<evidence type="ECO:0000256" key="9">
    <source>
        <dbReference type="ARBA" id="ARBA00048988"/>
    </source>
</evidence>
<evidence type="ECO:0000256" key="7">
    <source>
        <dbReference type="ARBA" id="ARBA00034617"/>
    </source>
</evidence>
<dbReference type="Proteomes" id="UP000581688">
    <property type="component" value="Unassembled WGS sequence"/>
</dbReference>
<comment type="caution">
    <text evidence="12">The sequence shown here is derived from an EMBL/GenBank/DDBJ whole genome shotgun (WGS) entry which is preliminary data.</text>
</comment>
<keyword evidence="3 10" id="KW-0378">Hydrolase</keyword>
<evidence type="ECO:0000256" key="5">
    <source>
        <dbReference type="ARBA" id="ARBA00022840"/>
    </source>
</evidence>
<comment type="catalytic activity">
    <reaction evidence="7">
        <text>Couples ATP hydrolysis with the unwinding of duplex DNA by translocating in the 3'-5' direction.</text>
        <dbReference type="EC" id="5.6.2.4"/>
    </reaction>
</comment>
<evidence type="ECO:0000256" key="3">
    <source>
        <dbReference type="ARBA" id="ARBA00022801"/>
    </source>
</evidence>
<dbReference type="Pfam" id="PF00580">
    <property type="entry name" value="UvrD-helicase"/>
    <property type="match status" value="1"/>
</dbReference>
<gene>
    <name evidence="12" type="ORF">HNQ94_000029</name>
</gene>
<dbReference type="GO" id="GO:0005524">
    <property type="term" value="F:ATP binding"/>
    <property type="evidence" value="ECO:0007669"/>
    <property type="project" value="UniProtKB-UniRule"/>
</dbReference>
<dbReference type="RefSeq" id="WP_174496242.1">
    <property type="nucleotide sequence ID" value="NZ_CADDWK010000007.1"/>
</dbReference>
<dbReference type="AlphaFoldDB" id="A0A841Q2V3"/>
<evidence type="ECO:0000256" key="4">
    <source>
        <dbReference type="ARBA" id="ARBA00022806"/>
    </source>
</evidence>
<evidence type="ECO:0000256" key="6">
    <source>
        <dbReference type="ARBA" id="ARBA00023235"/>
    </source>
</evidence>
<evidence type="ECO:0000313" key="13">
    <source>
        <dbReference type="Proteomes" id="UP000581688"/>
    </source>
</evidence>
<dbReference type="InterPro" id="IPR027417">
    <property type="entry name" value="P-loop_NTPase"/>
</dbReference>
<sequence>MEKKEFQSEQKKLDETIKHIENNTYLVGEYINKKTKQIQENINLVGDEVALRSGKKELSSLNKAKKEPYFGRIDINTNDFGKETFYIGKQGIKNRDDDIIVVDWRKPLASLYYNFAAGLSRQSYSVKDEQSKKVYEYEANVLRKREYTIDDYKIKKINQMVADEQSNENKAFSDKGEEINVTDDFLKALIEKNETTGYLKEIIATIQKEQNIAIRKPINQNLIIQGVAGSGKSSIALHRISYLLFNNQKLEPGDFLILGPSKMFISSFKALLPDLNLMGINQSTFQDFAMQYLGKYIGGKPFDSYHEFFENTVFNKSNSMEEKIIEFKGSEQFANVIDIFLREYKLNYPNRIRQLRISEESVTADELLKIYGGYAYLPFAQRIEKFINHVEKIFLDYLKTRQKEIEEQFEFVTGTFIKNGGLSTEENKKLIEQIERISDYKKRKISNEIMNGIKDWKKRMEIPNLVSLYKQILTPEILSSFEQEVGKDIVISFKNYFNETLNSFDLPPLLYLYFSYYDDPIRFQHLVIDEAQDFSFMHFAVLKKLVRTMTILGDKDQAIFKNYGQVNWEQVKKLIFKTKEDIILEMATSYRSTKEIINTANKVLLNHFPNHNTINPLNRSGPELGIEEVRNGDELLQNINVLISEWRNKYKRIAIIHKDEARAKKLSEYLKLRYKNDIVYVKPDSVMEEGFVSVLASYNSKGMEFDAVILVNVNEESFPKDDLHARLLYVLLTRSQQEVKIFYQDRPSPLLKGVVKERSVFVSDFDDIL</sequence>
<keyword evidence="6" id="KW-0413">Isomerase</keyword>
<comment type="similarity">
    <text evidence="1">Belongs to the helicase family. UvrD subfamily.</text>
</comment>
<reference evidence="12 13" key="1">
    <citation type="submission" date="2020-08" db="EMBL/GenBank/DDBJ databases">
        <title>Genomic Encyclopedia of Type Strains, Phase IV (KMG-IV): sequencing the most valuable type-strain genomes for metagenomic binning, comparative biology and taxonomic classification.</title>
        <authorList>
            <person name="Goeker M."/>
        </authorList>
    </citation>
    <scope>NUCLEOTIDE SEQUENCE [LARGE SCALE GENOMIC DNA]</scope>
    <source>
        <strain evidence="12 13">DSM 19612</strain>
    </source>
</reference>
<feature type="domain" description="UvrD-like helicase ATP-binding" evidence="11">
    <location>
        <begin position="205"/>
        <end position="593"/>
    </location>
</feature>
<dbReference type="InterPro" id="IPR014017">
    <property type="entry name" value="DNA_helicase_UvrD-like_C"/>
</dbReference>
<dbReference type="Gene3D" id="3.40.50.300">
    <property type="entry name" value="P-loop containing nucleotide triphosphate hydrolases"/>
    <property type="match status" value="3"/>
</dbReference>
<evidence type="ECO:0000256" key="2">
    <source>
        <dbReference type="ARBA" id="ARBA00022741"/>
    </source>
</evidence>
<dbReference type="EC" id="5.6.2.4" evidence="8"/>
<evidence type="ECO:0000259" key="11">
    <source>
        <dbReference type="PROSITE" id="PS51198"/>
    </source>
</evidence>
<keyword evidence="5 10" id="KW-0067">ATP-binding</keyword>
<evidence type="ECO:0000256" key="1">
    <source>
        <dbReference type="ARBA" id="ARBA00009922"/>
    </source>
</evidence>
<evidence type="ECO:0000256" key="10">
    <source>
        <dbReference type="PROSITE-ProRule" id="PRU00560"/>
    </source>
</evidence>
<dbReference type="PANTHER" id="PTHR11070">
    <property type="entry name" value="UVRD / RECB / PCRA DNA HELICASE FAMILY MEMBER"/>
    <property type="match status" value="1"/>
</dbReference>
<protein>
    <recommendedName>
        <fullName evidence="8">DNA 3'-5' helicase</fullName>
        <ecNumber evidence="8">5.6.2.4</ecNumber>
    </recommendedName>
</protein>
<dbReference type="InterPro" id="IPR014016">
    <property type="entry name" value="UvrD-like_ATP-bd"/>
</dbReference>
<dbReference type="Pfam" id="PF13361">
    <property type="entry name" value="UvrD_C"/>
    <property type="match status" value="1"/>
</dbReference>
<dbReference type="GO" id="GO:0016787">
    <property type="term" value="F:hydrolase activity"/>
    <property type="evidence" value="ECO:0007669"/>
    <property type="project" value="UniProtKB-UniRule"/>
</dbReference>
<accession>A0A841Q2V3</accession>
<keyword evidence="13" id="KW-1185">Reference proteome</keyword>
<dbReference type="GO" id="GO:0043138">
    <property type="term" value="F:3'-5' DNA helicase activity"/>
    <property type="evidence" value="ECO:0007669"/>
    <property type="project" value="UniProtKB-EC"/>
</dbReference>
<dbReference type="EMBL" id="JACHGH010000001">
    <property type="protein sequence ID" value="MBB6451608.1"/>
    <property type="molecule type" value="Genomic_DNA"/>
</dbReference>
<evidence type="ECO:0000313" key="12">
    <source>
        <dbReference type="EMBL" id="MBB6451608.1"/>
    </source>
</evidence>
<organism evidence="12 13">
    <name type="scientific">Salirhabdus euzebyi</name>
    <dbReference type="NCBI Taxonomy" id="394506"/>
    <lineage>
        <taxon>Bacteria</taxon>
        <taxon>Bacillati</taxon>
        <taxon>Bacillota</taxon>
        <taxon>Bacilli</taxon>
        <taxon>Bacillales</taxon>
        <taxon>Bacillaceae</taxon>
        <taxon>Salirhabdus</taxon>
    </lineage>
</organism>
<dbReference type="InterPro" id="IPR013986">
    <property type="entry name" value="DExx_box_DNA_helicase_dom_sf"/>
</dbReference>
<dbReference type="SUPFAM" id="SSF52540">
    <property type="entry name" value="P-loop containing nucleoside triphosphate hydrolases"/>
    <property type="match status" value="1"/>
</dbReference>
<keyword evidence="2 10" id="KW-0547">Nucleotide-binding</keyword>
<dbReference type="Gene3D" id="1.10.10.160">
    <property type="match status" value="1"/>
</dbReference>
<dbReference type="GO" id="GO:0000725">
    <property type="term" value="P:recombinational repair"/>
    <property type="evidence" value="ECO:0007669"/>
    <property type="project" value="TreeGrafter"/>
</dbReference>